<accession>A0A0P1LAB5</accession>
<dbReference type="PANTHER" id="PTHR11061:SF30">
    <property type="entry name" value="TRNA (URACIL(54)-C(5))-METHYLTRANSFERASE"/>
    <property type="match status" value="1"/>
</dbReference>
<keyword evidence="2 4" id="KW-0808">Transferase</keyword>
<feature type="binding site" evidence="4">
    <location>
        <position position="350"/>
    </location>
    <ligand>
        <name>S-adenosyl-L-methionine</name>
        <dbReference type="ChEBI" id="CHEBI:59789"/>
    </ligand>
</feature>
<evidence type="ECO:0000256" key="1">
    <source>
        <dbReference type="ARBA" id="ARBA00022603"/>
    </source>
</evidence>
<proteinExistence type="inferred from homology"/>
<evidence type="ECO:0000256" key="2">
    <source>
        <dbReference type="ARBA" id="ARBA00022679"/>
    </source>
</evidence>
<evidence type="ECO:0000256" key="4">
    <source>
        <dbReference type="PROSITE-ProRule" id="PRU01024"/>
    </source>
</evidence>
<dbReference type="InterPro" id="IPR030390">
    <property type="entry name" value="MeTrfase_TrmA_AS"/>
</dbReference>
<dbReference type="AlphaFoldDB" id="A0A0P1P875"/>
<dbReference type="InterPro" id="IPR012340">
    <property type="entry name" value="NA-bd_OB-fold"/>
</dbReference>
<dbReference type="PROSITE" id="PS01230">
    <property type="entry name" value="TRMA_1"/>
    <property type="match status" value="1"/>
</dbReference>
<feature type="binding site" evidence="4">
    <location>
        <position position="300"/>
    </location>
    <ligand>
        <name>S-adenosyl-L-methionine</name>
        <dbReference type="ChEBI" id="CHEBI:59789"/>
    </ligand>
</feature>
<comment type="similarity">
    <text evidence="4">Belongs to the class I-like SAM-binding methyltransferase superfamily. RNA M5U methyltransferase family.</text>
</comment>
<feature type="binding site" evidence="4">
    <location>
        <position position="329"/>
    </location>
    <ligand>
        <name>S-adenosyl-L-methionine</name>
        <dbReference type="ChEBI" id="CHEBI:59789"/>
    </ligand>
</feature>
<feature type="active site" evidence="5">
    <location>
        <position position="428"/>
    </location>
</feature>
<dbReference type="CDD" id="cd02440">
    <property type="entry name" value="AdoMet_MTases"/>
    <property type="match status" value="1"/>
</dbReference>
<accession>A0A0S4N045</accession>
<keyword evidence="1 4" id="KW-0489">Methyltransferase</keyword>
<dbReference type="PANTHER" id="PTHR11061">
    <property type="entry name" value="RNA M5U METHYLTRANSFERASE"/>
    <property type="match status" value="1"/>
</dbReference>
<dbReference type="PROSITE" id="PS51687">
    <property type="entry name" value="SAM_MT_RNA_M5U"/>
    <property type="match status" value="1"/>
</dbReference>
<dbReference type="GO" id="GO:0070041">
    <property type="term" value="F:rRNA (uridine-C5-)-methyltransferase activity"/>
    <property type="evidence" value="ECO:0007669"/>
    <property type="project" value="UniProtKB-ARBA"/>
</dbReference>
<accession>A0A0P1NU13</accession>
<organism evidence="7 8">
    <name type="scientific">Candidatus Kryptonium thompsonii</name>
    <dbReference type="NCBI Taxonomy" id="1633631"/>
    <lineage>
        <taxon>Bacteria</taxon>
        <taxon>Pseudomonadati</taxon>
        <taxon>Candidatus Kryptoniota</taxon>
        <taxon>Candidatus Kryptonium</taxon>
    </lineage>
</organism>
<evidence type="ECO:0000259" key="6">
    <source>
        <dbReference type="PROSITE" id="PS50926"/>
    </source>
</evidence>
<dbReference type="PROSITE" id="PS01231">
    <property type="entry name" value="TRMA_2"/>
    <property type="match status" value="1"/>
</dbReference>
<dbReference type="EMBL" id="FAOP01000004">
    <property type="protein sequence ID" value="CUU04492.1"/>
    <property type="molecule type" value="Genomic_DNA"/>
</dbReference>
<dbReference type="Gene3D" id="2.40.50.140">
    <property type="entry name" value="Nucleic acid-binding proteins"/>
    <property type="match status" value="1"/>
</dbReference>
<dbReference type="Gene3D" id="2.40.50.1070">
    <property type="match status" value="1"/>
</dbReference>
<accession>A0A0N7MSE4</accession>
<dbReference type="InterPro" id="IPR010280">
    <property type="entry name" value="U5_MeTrfase_fam"/>
</dbReference>
<sequence length="489" mass="56562">MFQKGSEIEVKIEKSVFEGKSIARVNGFVLFVRNVVPGDVVKVKITKVKKSYAEAELVEIIQESNLRVKPRCKFFGICGGCKWQNLDYNAQIEFKRDHVIESFERIGGFKGIDKLVLRTLPSDEIFFYRNKIEFSFSEQRWFPEDETIDLDESSKNFALGFHPPERYDKVLDIDECFLHSELSNEILNFTRDYFKSRGISIYSSEKNEGYLRFLVIREGKNTGEVMVNLVTFEDNPEIMREFTEALLSRFPQITTIVNNINTRKAQISTGEYEKVYHGNGTIIERLGDFIFQISSNSFFQTNTRQAEKLYRKIVEFSNFKPNDVVYDFYSGTGTISIFISPYVKSVTGLEIIESAVEDAWRNAELNNVKNCKFIAGDLREKLYKDKSWMKETPKPDVIIIDPPRSGMHPDVVKAVAKIQPRKIVYVSCNPTTQARDIKMLFEYTPNYEIEVIQPIDMFPHTYHIENIAVLNLIPSSRKNPIKNKINSST</sequence>
<keyword evidence="3 4" id="KW-0949">S-adenosyl-L-methionine</keyword>
<dbReference type="PROSITE" id="PS50926">
    <property type="entry name" value="TRAM"/>
    <property type="match status" value="1"/>
</dbReference>
<dbReference type="InterPro" id="IPR029063">
    <property type="entry name" value="SAM-dependent_MTases_sf"/>
</dbReference>
<evidence type="ECO:0000256" key="5">
    <source>
        <dbReference type="PROSITE-ProRule" id="PRU10015"/>
    </source>
</evidence>
<evidence type="ECO:0000313" key="8">
    <source>
        <dbReference type="Proteomes" id="UP000182011"/>
    </source>
</evidence>
<name>A0A0P1P875_9BACT</name>
<dbReference type="InterPro" id="IPR030391">
    <property type="entry name" value="MeTrfase_TrmA_CS"/>
</dbReference>
<dbReference type="SUPFAM" id="SSF53335">
    <property type="entry name" value="S-adenosyl-L-methionine-dependent methyltransferases"/>
    <property type="match status" value="1"/>
</dbReference>
<dbReference type="Pfam" id="PF05958">
    <property type="entry name" value="tRNA_U5-meth_tr"/>
    <property type="match status" value="1"/>
</dbReference>
<dbReference type="FunFam" id="3.40.50.150:FF:000009">
    <property type="entry name" value="23S rRNA (Uracil(1939)-C(5))-methyltransferase RlmD"/>
    <property type="match status" value="1"/>
</dbReference>
<dbReference type="RefSeq" id="WP_075427115.1">
    <property type="nucleotide sequence ID" value="NZ_CZVL01000003.1"/>
</dbReference>
<dbReference type="STRING" id="1633631.GCA_001442925_01034"/>
<dbReference type="Proteomes" id="UP000182011">
    <property type="component" value="Unassembled WGS sequence"/>
</dbReference>
<dbReference type="Pfam" id="PF01938">
    <property type="entry name" value="TRAM"/>
    <property type="match status" value="1"/>
</dbReference>
<evidence type="ECO:0000256" key="3">
    <source>
        <dbReference type="ARBA" id="ARBA00022691"/>
    </source>
</evidence>
<feature type="binding site" evidence="4">
    <location>
        <position position="401"/>
    </location>
    <ligand>
        <name>S-adenosyl-L-methionine</name>
        <dbReference type="ChEBI" id="CHEBI:59789"/>
    </ligand>
</feature>
<dbReference type="InterPro" id="IPR002792">
    <property type="entry name" value="TRAM_dom"/>
</dbReference>
<accession>A0A0P1LBA8</accession>
<dbReference type="FunFam" id="2.40.50.1070:FF:000003">
    <property type="entry name" value="23S rRNA (Uracil-5-)-methyltransferase RumA"/>
    <property type="match status" value="1"/>
</dbReference>
<reference evidence="7 8" key="1">
    <citation type="submission" date="2015-11" db="EMBL/GenBank/DDBJ databases">
        <authorList>
            <person name="Zhang Y."/>
            <person name="Guo Z."/>
        </authorList>
    </citation>
    <scope>NUCLEOTIDE SEQUENCE [LARGE SCALE GENOMIC DNA]</scope>
    <source>
        <strain evidence="7">JGI-4</strain>
    </source>
</reference>
<accession>A0A0P1P875</accession>
<dbReference type="NCBIfam" id="TIGR00479">
    <property type="entry name" value="rumA"/>
    <property type="match status" value="1"/>
</dbReference>
<feature type="domain" description="TRAM" evidence="6">
    <location>
        <begin position="1"/>
        <end position="59"/>
    </location>
</feature>
<feature type="active site" description="Nucleophile" evidence="4">
    <location>
        <position position="428"/>
    </location>
</feature>
<accession>A0A0P1LEH5</accession>
<dbReference type="SUPFAM" id="SSF50249">
    <property type="entry name" value="Nucleic acid-binding proteins"/>
    <property type="match status" value="1"/>
</dbReference>
<dbReference type="FunFam" id="2.40.50.140:FF:000097">
    <property type="entry name" value="23S rRNA (uracil(1939)-C(5))-methyltransferase RlmD"/>
    <property type="match status" value="1"/>
</dbReference>
<gene>
    <name evidence="7" type="ORF">JGI4_01035</name>
</gene>
<protein>
    <submittedName>
        <fullName evidence="7">23S rRNA m(5)U-1939 methyltransferase</fullName>
    </submittedName>
</protein>
<evidence type="ECO:0000313" key="7">
    <source>
        <dbReference type="EMBL" id="CUU04492.1"/>
    </source>
</evidence>
<dbReference type="Gene3D" id="3.40.50.150">
    <property type="entry name" value="Vaccinia Virus protein VP39"/>
    <property type="match status" value="1"/>
</dbReference>
<dbReference type="OrthoDB" id="9804590at2"/>